<dbReference type="PANTHER" id="PTHR35791">
    <property type="entry name" value="UPF0754 MEMBRANE PROTEIN YHEB"/>
    <property type="match status" value="1"/>
</dbReference>
<name>A0A383U3Y9_9FLAO</name>
<evidence type="ECO:0000256" key="5">
    <source>
        <dbReference type="ARBA" id="ARBA00023136"/>
    </source>
</evidence>
<dbReference type="InterPro" id="IPR007383">
    <property type="entry name" value="DUF445"/>
</dbReference>
<feature type="transmembrane region" description="Helical" evidence="6">
    <location>
        <begin position="179"/>
        <end position="202"/>
    </location>
</feature>
<dbReference type="EMBL" id="UNSC01000007">
    <property type="protein sequence ID" value="SZD74006.1"/>
    <property type="molecule type" value="Genomic_DNA"/>
</dbReference>
<keyword evidence="4 6" id="KW-1133">Transmembrane helix</keyword>
<sequence length="205" mass="23760">MVLILKFIFIPIFSGLIGWITNKIAVWLLFNPKEPRNILGFKFQGVFPKRQHLIAQRIGDLVADDLLSVDSLKSQVFTDENMNHLNYFILSKVDYYFEYEFPKDHSFFNLFIGNSTKEKIKERLQDKIYESLDNASENFHDYLENKVNIRKIVSRKINALDSGEVNNLMNNILKNELGFIELTGAILGFIIGLIQVSLLEIINLL</sequence>
<feature type="transmembrane region" description="Helical" evidence="6">
    <location>
        <begin position="6"/>
        <end position="30"/>
    </location>
</feature>
<evidence type="ECO:0000256" key="1">
    <source>
        <dbReference type="ARBA" id="ARBA00004308"/>
    </source>
</evidence>
<dbReference type="Proteomes" id="UP000262142">
    <property type="component" value="Unassembled WGS sequence"/>
</dbReference>
<evidence type="ECO:0000256" key="2">
    <source>
        <dbReference type="ARBA" id="ARBA00008053"/>
    </source>
</evidence>
<evidence type="ECO:0000313" key="8">
    <source>
        <dbReference type="Proteomes" id="UP000262142"/>
    </source>
</evidence>
<comment type="similarity">
    <text evidence="2">Belongs to the UPF0754 family.</text>
</comment>
<keyword evidence="3 6" id="KW-0812">Transmembrane</keyword>
<dbReference type="GO" id="GO:0012505">
    <property type="term" value="C:endomembrane system"/>
    <property type="evidence" value="ECO:0007669"/>
    <property type="project" value="UniProtKB-SubCell"/>
</dbReference>
<accession>A0A383U3Y9</accession>
<evidence type="ECO:0000256" key="3">
    <source>
        <dbReference type="ARBA" id="ARBA00022692"/>
    </source>
</evidence>
<dbReference type="PANTHER" id="PTHR35791:SF1">
    <property type="entry name" value="UPF0754 MEMBRANE PROTEIN YHEB"/>
    <property type="match status" value="1"/>
</dbReference>
<comment type="subcellular location">
    <subcellularLocation>
        <location evidence="1">Endomembrane system</location>
    </subcellularLocation>
</comment>
<keyword evidence="5 6" id="KW-0472">Membrane</keyword>
<evidence type="ECO:0000256" key="6">
    <source>
        <dbReference type="SAM" id="Phobius"/>
    </source>
</evidence>
<proteinExistence type="inferred from homology"/>
<organism evidence="7 8">
    <name type="scientific">Candidatus Ornithobacterium hominis</name>
    <dbReference type="NCBI Taxonomy" id="2497989"/>
    <lineage>
        <taxon>Bacteria</taxon>
        <taxon>Pseudomonadati</taxon>
        <taxon>Bacteroidota</taxon>
        <taxon>Flavobacteriia</taxon>
        <taxon>Flavobacteriales</taxon>
        <taxon>Weeksellaceae</taxon>
        <taxon>Ornithobacterium</taxon>
    </lineage>
</organism>
<evidence type="ECO:0000256" key="4">
    <source>
        <dbReference type="ARBA" id="ARBA00022989"/>
    </source>
</evidence>
<reference evidence="7 8" key="1">
    <citation type="submission" date="2018-09" db="EMBL/GenBank/DDBJ databases">
        <authorList>
            <consortium name="Pathogen Informatics"/>
        </authorList>
    </citation>
    <scope>NUCLEOTIDE SEQUENCE [LARGE SCALE GENOMIC DNA]</scope>
    <source>
        <strain evidence="7 8">OH-22767</strain>
    </source>
</reference>
<dbReference type="RefSeq" id="WP_119059664.1">
    <property type="nucleotide sequence ID" value="NZ_UNSC01000007.1"/>
</dbReference>
<dbReference type="OrthoDB" id="9787430at2"/>
<protein>
    <submittedName>
        <fullName evidence="7">Predicted membrane protein</fullName>
    </submittedName>
</protein>
<dbReference type="Pfam" id="PF04286">
    <property type="entry name" value="DUF445"/>
    <property type="match status" value="1"/>
</dbReference>
<keyword evidence="8" id="KW-1185">Reference proteome</keyword>
<gene>
    <name evidence="7" type="ORF">SAMEA104719789_01461</name>
</gene>
<dbReference type="AlphaFoldDB" id="A0A383U3Y9"/>
<evidence type="ECO:0000313" key="7">
    <source>
        <dbReference type="EMBL" id="SZD74006.1"/>
    </source>
</evidence>